<dbReference type="Gene3D" id="3.40.50.280">
    <property type="entry name" value="Cobalamin-binding domain"/>
    <property type="match status" value="1"/>
</dbReference>
<comment type="cofactor">
    <cofactor evidence="1">
        <name>[4Fe-4S] cluster</name>
        <dbReference type="ChEBI" id="CHEBI:49883"/>
    </cofactor>
</comment>
<dbReference type="InterPro" id="IPR051198">
    <property type="entry name" value="BchE-like"/>
</dbReference>
<gene>
    <name evidence="8" type="ORF">HLPR_09590</name>
</gene>
<dbReference type="KEGG" id="hprf:HLPR_09590"/>
<dbReference type="InterPro" id="IPR036724">
    <property type="entry name" value="Cobalamin-bd_sf"/>
</dbReference>
<sequence length="583" mass="68965">MKILLTTLNARFTHSSLALRYLKAYNDKINSTEFDVDIREFTINQHKDYILKELFTGKHDMVAFSCYIWNIDMILEIAKNLKKVSPKVKIILGGPEVSFDSELILKNNLFIDFIIFGEGEITFNHLLNTIKSDENLALVDGLSFRIGEKIIKNKERNQIDNLDIVPFPYSDLKELENRIIYYESSRGCPFNCQYCLSSLEKGVRFFSFERVKKDLDFFLKRDVVQVKFVDRTFNANKAHAYKIFDYLIQNDNGITNFHFEMTASLIDDDMISLVKNAREGLFQFEIGVQSTNVETIKEIKRKIPFDKVKYVTLKLLESKNIHLHLDLIAGLPYETFSIFMSSFDDVFALRPEKLQLGFLKLLKGSGLRKNIDMYEYVFDNKAPYEVFSNKYISFSDIIKLKGIEELLELYYNSGLFKHTVEYILLNYFERESEFFVKFNEYWIRKKLIHNSHGMEQLFVILYEFMNDLFPDSLEIIGELLQFDFYRIGKKKEFSWYKRDLKEIKKSTHDFLHDEENLMKYLPGYINVPAKEILKKIIIREFSHDVIQLINSAYKESVPKSTLVLFDYNVSNRIFDFSNYYKIR</sequence>
<keyword evidence="4" id="KW-0408">Iron</keyword>
<dbReference type="SFLD" id="SFLDS00029">
    <property type="entry name" value="Radical_SAM"/>
    <property type="match status" value="1"/>
</dbReference>
<dbReference type="InterPro" id="IPR007197">
    <property type="entry name" value="rSAM"/>
</dbReference>
<dbReference type="InterPro" id="IPR023404">
    <property type="entry name" value="rSAM_horseshoe"/>
</dbReference>
<dbReference type="PANTHER" id="PTHR43409">
    <property type="entry name" value="ANAEROBIC MAGNESIUM-PROTOPORPHYRIN IX MONOMETHYL ESTER CYCLASE-RELATED"/>
    <property type="match status" value="1"/>
</dbReference>
<dbReference type="SMART" id="SM00729">
    <property type="entry name" value="Elp3"/>
    <property type="match status" value="1"/>
</dbReference>
<dbReference type="InterPro" id="IPR025288">
    <property type="entry name" value="DUF4080"/>
</dbReference>
<keyword evidence="2" id="KW-0949">S-adenosyl-L-methionine</keyword>
<organism evidence="8 9">
    <name type="scientific">Helicovermis profundi</name>
    <dbReference type="NCBI Taxonomy" id="3065157"/>
    <lineage>
        <taxon>Bacteria</taxon>
        <taxon>Bacillati</taxon>
        <taxon>Bacillota</taxon>
        <taxon>Clostridia</taxon>
        <taxon>Helicovermis</taxon>
    </lineage>
</organism>
<protein>
    <submittedName>
        <fullName evidence="8">B12-binding domain-containing radical SAM protein</fullName>
    </submittedName>
</protein>
<dbReference type="RefSeq" id="WP_338536938.1">
    <property type="nucleotide sequence ID" value="NZ_AP028654.1"/>
</dbReference>
<dbReference type="GO" id="GO:0051539">
    <property type="term" value="F:4 iron, 4 sulfur cluster binding"/>
    <property type="evidence" value="ECO:0007669"/>
    <property type="project" value="UniProtKB-KW"/>
</dbReference>
<keyword evidence="3" id="KW-0479">Metal-binding</keyword>
<name>A0AAU9E2R9_9FIRM</name>
<evidence type="ECO:0000256" key="2">
    <source>
        <dbReference type="ARBA" id="ARBA00022691"/>
    </source>
</evidence>
<evidence type="ECO:0000256" key="5">
    <source>
        <dbReference type="ARBA" id="ARBA00023014"/>
    </source>
</evidence>
<dbReference type="PANTHER" id="PTHR43409:SF16">
    <property type="entry name" value="SLR0320 PROTEIN"/>
    <property type="match status" value="1"/>
</dbReference>
<reference evidence="8 9" key="1">
    <citation type="submission" date="2023-08" db="EMBL/GenBank/DDBJ databases">
        <title>Helicovermis profunda gen. nov., sp. nov., a novel mesophilic, fermentative bacterium within the Bacillota from a deep-sea hydrothermal vent chimney.</title>
        <authorList>
            <person name="Miyazaki U."/>
            <person name="Mizutani D."/>
            <person name="Hashimoto Y."/>
            <person name="Tame A."/>
            <person name="Sawayama S."/>
            <person name="Miyazaki J."/>
            <person name="Takai K."/>
            <person name="Nakagawa S."/>
        </authorList>
    </citation>
    <scope>NUCLEOTIDE SEQUENCE [LARGE SCALE GENOMIC DNA]</scope>
    <source>
        <strain evidence="8 9">S502</strain>
    </source>
</reference>
<evidence type="ECO:0000256" key="1">
    <source>
        <dbReference type="ARBA" id="ARBA00001966"/>
    </source>
</evidence>
<dbReference type="SFLD" id="SFLDG01082">
    <property type="entry name" value="B12-binding_domain_containing"/>
    <property type="match status" value="1"/>
</dbReference>
<dbReference type="InterPro" id="IPR006158">
    <property type="entry name" value="Cobalamin-bd"/>
</dbReference>
<dbReference type="InterPro" id="IPR034466">
    <property type="entry name" value="Methyltransferase_Class_B"/>
</dbReference>
<dbReference type="CDD" id="cd02068">
    <property type="entry name" value="radical_SAM_B12_BD"/>
    <property type="match status" value="1"/>
</dbReference>
<evidence type="ECO:0000313" key="9">
    <source>
        <dbReference type="Proteomes" id="UP001321786"/>
    </source>
</evidence>
<dbReference type="PROSITE" id="PS51332">
    <property type="entry name" value="B12_BINDING"/>
    <property type="match status" value="1"/>
</dbReference>
<evidence type="ECO:0000256" key="4">
    <source>
        <dbReference type="ARBA" id="ARBA00023004"/>
    </source>
</evidence>
<proteinExistence type="predicted"/>
<dbReference type="GO" id="GO:0005829">
    <property type="term" value="C:cytosol"/>
    <property type="evidence" value="ECO:0007669"/>
    <property type="project" value="TreeGrafter"/>
</dbReference>
<dbReference type="Pfam" id="PF04055">
    <property type="entry name" value="Radical_SAM"/>
    <property type="match status" value="1"/>
</dbReference>
<dbReference type="GO" id="GO:0003824">
    <property type="term" value="F:catalytic activity"/>
    <property type="evidence" value="ECO:0007669"/>
    <property type="project" value="InterPro"/>
</dbReference>
<dbReference type="EMBL" id="AP028654">
    <property type="protein sequence ID" value="BEP28628.1"/>
    <property type="molecule type" value="Genomic_DNA"/>
</dbReference>
<dbReference type="InterPro" id="IPR058240">
    <property type="entry name" value="rSAM_sf"/>
</dbReference>
<dbReference type="Pfam" id="PF13311">
    <property type="entry name" value="DUF4080"/>
    <property type="match status" value="1"/>
</dbReference>
<feature type="domain" description="Radical SAM core" evidence="7">
    <location>
        <begin position="174"/>
        <end position="404"/>
    </location>
</feature>
<keyword evidence="9" id="KW-1185">Reference proteome</keyword>
<dbReference type="Gene3D" id="3.80.30.20">
    <property type="entry name" value="tm_1862 like domain"/>
    <property type="match status" value="1"/>
</dbReference>
<evidence type="ECO:0000256" key="3">
    <source>
        <dbReference type="ARBA" id="ARBA00022723"/>
    </source>
</evidence>
<dbReference type="SFLD" id="SFLDG01123">
    <property type="entry name" value="methyltransferase_(Class_B)"/>
    <property type="match status" value="1"/>
</dbReference>
<evidence type="ECO:0000259" key="7">
    <source>
        <dbReference type="PROSITE" id="PS51918"/>
    </source>
</evidence>
<dbReference type="InterPro" id="IPR006638">
    <property type="entry name" value="Elp3/MiaA/NifB-like_rSAM"/>
</dbReference>
<evidence type="ECO:0000259" key="6">
    <source>
        <dbReference type="PROSITE" id="PS51332"/>
    </source>
</evidence>
<dbReference type="Proteomes" id="UP001321786">
    <property type="component" value="Chromosome"/>
</dbReference>
<feature type="domain" description="B12-binding" evidence="6">
    <location>
        <begin position="1"/>
        <end position="137"/>
    </location>
</feature>
<evidence type="ECO:0000313" key="8">
    <source>
        <dbReference type="EMBL" id="BEP28628.1"/>
    </source>
</evidence>
<dbReference type="CDD" id="cd01335">
    <property type="entry name" value="Radical_SAM"/>
    <property type="match status" value="1"/>
</dbReference>
<accession>A0AAU9E2R9</accession>
<dbReference type="SUPFAM" id="SSF52242">
    <property type="entry name" value="Cobalamin (vitamin B12)-binding domain"/>
    <property type="match status" value="1"/>
</dbReference>
<keyword evidence="5" id="KW-0411">Iron-sulfur</keyword>
<dbReference type="GO" id="GO:0046872">
    <property type="term" value="F:metal ion binding"/>
    <property type="evidence" value="ECO:0007669"/>
    <property type="project" value="UniProtKB-KW"/>
</dbReference>
<dbReference type="SUPFAM" id="SSF102114">
    <property type="entry name" value="Radical SAM enzymes"/>
    <property type="match status" value="1"/>
</dbReference>
<dbReference type="AlphaFoldDB" id="A0AAU9E2R9"/>
<dbReference type="PROSITE" id="PS51918">
    <property type="entry name" value="RADICAL_SAM"/>
    <property type="match status" value="1"/>
</dbReference>
<dbReference type="GO" id="GO:0031419">
    <property type="term" value="F:cobalamin binding"/>
    <property type="evidence" value="ECO:0007669"/>
    <property type="project" value="InterPro"/>
</dbReference>
<dbReference type="Pfam" id="PF02310">
    <property type="entry name" value="B12-binding"/>
    <property type="match status" value="1"/>
</dbReference>